<evidence type="ECO:0000313" key="2">
    <source>
        <dbReference type="EMBL" id="GFH18352.1"/>
    </source>
</evidence>
<organism evidence="2 3">
    <name type="scientific">Haematococcus lacustris</name>
    <name type="common">Green alga</name>
    <name type="synonym">Haematococcus pluvialis</name>
    <dbReference type="NCBI Taxonomy" id="44745"/>
    <lineage>
        <taxon>Eukaryota</taxon>
        <taxon>Viridiplantae</taxon>
        <taxon>Chlorophyta</taxon>
        <taxon>core chlorophytes</taxon>
        <taxon>Chlorophyceae</taxon>
        <taxon>CS clade</taxon>
        <taxon>Chlamydomonadales</taxon>
        <taxon>Haematococcaceae</taxon>
        <taxon>Haematococcus</taxon>
    </lineage>
</organism>
<proteinExistence type="predicted"/>
<accession>A0A699ZQZ0</accession>
<comment type="caution">
    <text evidence="2">The sequence shown here is derived from an EMBL/GenBank/DDBJ whole genome shotgun (WGS) entry which is preliminary data.</text>
</comment>
<dbReference type="GO" id="GO:0009570">
    <property type="term" value="C:chloroplast stroma"/>
    <property type="evidence" value="ECO:0007669"/>
    <property type="project" value="UniProtKB-SubCell"/>
</dbReference>
<dbReference type="Proteomes" id="UP000485058">
    <property type="component" value="Unassembled WGS sequence"/>
</dbReference>
<name>A0A699ZQZ0_HAELA</name>
<dbReference type="AlphaFoldDB" id="A0A699ZQZ0"/>
<protein>
    <submittedName>
        <fullName evidence="2">ATPase_AAA_core domain-containing protein</fullName>
    </submittedName>
</protein>
<reference evidence="2 3" key="1">
    <citation type="submission" date="2020-02" db="EMBL/GenBank/DDBJ databases">
        <title>Draft genome sequence of Haematococcus lacustris strain NIES-144.</title>
        <authorList>
            <person name="Morimoto D."/>
            <person name="Nakagawa S."/>
            <person name="Yoshida T."/>
            <person name="Sawayama S."/>
        </authorList>
    </citation>
    <scope>NUCLEOTIDE SEQUENCE [LARGE SCALE GENOMIC DNA]</scope>
    <source>
        <strain evidence="2 3">NIES-144</strain>
    </source>
</reference>
<gene>
    <name evidence="2" type="ORF">HaLaN_15145</name>
</gene>
<evidence type="ECO:0000256" key="1">
    <source>
        <dbReference type="ARBA" id="ARBA00004470"/>
    </source>
</evidence>
<dbReference type="EMBL" id="BLLF01001289">
    <property type="protein sequence ID" value="GFH18352.1"/>
    <property type="molecule type" value="Genomic_DNA"/>
</dbReference>
<dbReference type="PANTHER" id="PTHR32429:SF11">
    <property type="entry name" value="RIBULOSE BISPHOSPHATE CARBOXYLASE_OXYGENASE ACTIVASE, CHLOROPLASTIC"/>
    <property type="match status" value="1"/>
</dbReference>
<keyword evidence="3" id="KW-1185">Reference proteome</keyword>
<feature type="non-terminal residue" evidence="2">
    <location>
        <position position="1"/>
    </location>
</feature>
<comment type="subcellular location">
    <subcellularLocation>
        <location evidence="1">Plastid</location>
        <location evidence="1">Chloroplast stroma</location>
    </subcellularLocation>
</comment>
<evidence type="ECO:0000313" key="3">
    <source>
        <dbReference type="Proteomes" id="UP000485058"/>
    </source>
</evidence>
<dbReference type="InterPro" id="IPR044960">
    <property type="entry name" value="RCA-like"/>
</dbReference>
<sequence length="234" mass="24899">MHIVKNYLVELGAFDKFTKVPLILGVWGEKGMGKSFQTELALKKLGWPRAAPETLLFSHQAAPYNSTLALNLEPSLQPNTLIVNHYKTVLGLGWLVSQPLVAQARILLALSWQSSLAEVLAWLSQPRPWPCWAQLQAQPWCACCAWLAGECWAQALRLLAVWLPGCCVGPVGAYGGPVPGTTSCPALAGHAAGSRLGALSGGAPDLLGASSLQAWWPYACSAASHRAAGHSLLS</sequence>
<dbReference type="PANTHER" id="PTHR32429">
    <property type="match status" value="1"/>
</dbReference>